<dbReference type="CDD" id="cd00170">
    <property type="entry name" value="SEC14"/>
    <property type="match status" value="1"/>
</dbReference>
<feature type="domain" description="CRAL-TRIO" evidence="1">
    <location>
        <begin position="84"/>
        <end position="245"/>
    </location>
</feature>
<proteinExistence type="predicted"/>
<accession>A0A9P0GL16</accession>
<dbReference type="GO" id="GO:1902936">
    <property type="term" value="F:phosphatidylinositol bisphosphate binding"/>
    <property type="evidence" value="ECO:0007669"/>
    <property type="project" value="TreeGrafter"/>
</dbReference>
<evidence type="ECO:0000313" key="3">
    <source>
        <dbReference type="Proteomes" id="UP001153636"/>
    </source>
</evidence>
<dbReference type="Pfam" id="PF00650">
    <property type="entry name" value="CRAL_TRIO"/>
    <property type="match status" value="1"/>
</dbReference>
<evidence type="ECO:0000313" key="2">
    <source>
        <dbReference type="EMBL" id="CAH1113003.1"/>
    </source>
</evidence>
<dbReference type="Gene3D" id="1.10.8.20">
    <property type="entry name" value="N-terminal domain of phosphatidylinositol transfer protein sec14p"/>
    <property type="match status" value="1"/>
</dbReference>
<organism evidence="2 3">
    <name type="scientific">Psylliodes chrysocephalus</name>
    <dbReference type="NCBI Taxonomy" id="3402493"/>
    <lineage>
        <taxon>Eukaryota</taxon>
        <taxon>Metazoa</taxon>
        <taxon>Ecdysozoa</taxon>
        <taxon>Arthropoda</taxon>
        <taxon>Hexapoda</taxon>
        <taxon>Insecta</taxon>
        <taxon>Pterygota</taxon>
        <taxon>Neoptera</taxon>
        <taxon>Endopterygota</taxon>
        <taxon>Coleoptera</taxon>
        <taxon>Polyphaga</taxon>
        <taxon>Cucujiformia</taxon>
        <taxon>Chrysomeloidea</taxon>
        <taxon>Chrysomelidae</taxon>
        <taxon>Galerucinae</taxon>
        <taxon>Alticini</taxon>
        <taxon>Psylliodes</taxon>
    </lineage>
</organism>
<evidence type="ECO:0000259" key="1">
    <source>
        <dbReference type="PROSITE" id="PS50191"/>
    </source>
</evidence>
<dbReference type="GO" id="GO:0016020">
    <property type="term" value="C:membrane"/>
    <property type="evidence" value="ECO:0007669"/>
    <property type="project" value="TreeGrafter"/>
</dbReference>
<dbReference type="InterPro" id="IPR001251">
    <property type="entry name" value="CRAL-TRIO_dom"/>
</dbReference>
<reference evidence="2" key="1">
    <citation type="submission" date="2022-01" db="EMBL/GenBank/DDBJ databases">
        <authorList>
            <person name="King R."/>
        </authorList>
    </citation>
    <scope>NUCLEOTIDE SEQUENCE</scope>
</reference>
<dbReference type="PRINTS" id="PR00180">
    <property type="entry name" value="CRETINALDHBP"/>
</dbReference>
<dbReference type="InterPro" id="IPR036273">
    <property type="entry name" value="CRAL/TRIO_N_dom_sf"/>
</dbReference>
<protein>
    <recommendedName>
        <fullName evidence="1">CRAL-TRIO domain-containing protein</fullName>
    </recommendedName>
</protein>
<dbReference type="SMART" id="SM01100">
    <property type="entry name" value="CRAL_TRIO_N"/>
    <property type="match status" value="1"/>
</dbReference>
<sequence>MASKINLSSANPTEEEKQTIVEALRQKLQGIKTVKNINTDEEYLLRWLYSTEFDVETSFLRMKDYHENMVENPTWFQKESPLNRKSSFEMNAAIMIPAHDKEGRPIYISKIGNLDPDQTTFADEACIDDIWYEYILDKNPEIAKIGLCVILDLGGISWKYLKMLNYKDCKLGLRKLSCLPFKELKLHCVNNSKYTKLMLKIVQPFIPEESKKQMFFHFDNCATLYDYIDKDNLPPEYGGYNKINHKKIYEKLFDKADAITENFRLHRNVIKS</sequence>
<keyword evidence="3" id="KW-1185">Reference proteome</keyword>
<dbReference type="Gene3D" id="3.40.525.10">
    <property type="entry name" value="CRAL-TRIO lipid binding domain"/>
    <property type="match status" value="1"/>
</dbReference>
<dbReference type="PROSITE" id="PS50191">
    <property type="entry name" value="CRAL_TRIO"/>
    <property type="match status" value="1"/>
</dbReference>
<dbReference type="SUPFAM" id="SSF46938">
    <property type="entry name" value="CRAL/TRIO N-terminal domain"/>
    <property type="match status" value="1"/>
</dbReference>
<gene>
    <name evidence="2" type="ORF">PSYICH_LOCUS13269</name>
</gene>
<dbReference type="Proteomes" id="UP001153636">
    <property type="component" value="Chromosome 7"/>
</dbReference>
<dbReference type="InterPro" id="IPR011074">
    <property type="entry name" value="CRAL/TRIO_N_dom"/>
</dbReference>
<dbReference type="OrthoDB" id="1434354at2759"/>
<dbReference type="EMBL" id="OV651819">
    <property type="protein sequence ID" value="CAH1113003.1"/>
    <property type="molecule type" value="Genomic_DNA"/>
</dbReference>
<dbReference type="AlphaFoldDB" id="A0A9P0GL16"/>
<dbReference type="InterPro" id="IPR036865">
    <property type="entry name" value="CRAL-TRIO_dom_sf"/>
</dbReference>
<dbReference type="SUPFAM" id="SSF52087">
    <property type="entry name" value="CRAL/TRIO domain"/>
    <property type="match status" value="1"/>
</dbReference>
<name>A0A9P0GL16_9CUCU</name>
<dbReference type="PANTHER" id="PTHR10174">
    <property type="entry name" value="ALPHA-TOCOPHEROL TRANSFER PROTEIN-RELATED"/>
    <property type="match status" value="1"/>
</dbReference>
<dbReference type="PANTHER" id="PTHR10174:SF226">
    <property type="entry name" value="CLAVESIN-1-LIKE PROTEIN"/>
    <property type="match status" value="1"/>
</dbReference>